<sequence length="333" mass="36772">MSVVSIKPKIISKKEIKEEIIYDAIIIGGGPAGLTAGIYLSRARINTLLIEKAMPGGQAVLTEIIENYPGFPEGIDGPELMQKMEEQAVRFGLKIEYGEATEVRIKEGKEAKVKIVKINNQEYNTLTIILASGAEASKLDIPGEEELRGRGVSYCATCDAPFFKGQKIIVIGGGDTAIEEALYLTKFVRELTIIHRRDRLRATKILQERVVANKKINFAWDSVVTKILGKEKVEGVLIQNKKTGEEKEISCQGVFVFVGYIPNSKFLKELVKLDKRGYILTDANMMTSQEGIYACGDVRKKILRQVVTACGEGATAAFAAQKYIEELKGVSYK</sequence>
<gene>
    <name evidence="11" type="ORF">A2V47_03095</name>
</gene>
<evidence type="ECO:0000256" key="1">
    <source>
        <dbReference type="ARBA" id="ARBA00009333"/>
    </source>
</evidence>
<evidence type="ECO:0000256" key="6">
    <source>
        <dbReference type="ARBA" id="ARBA00023284"/>
    </source>
</evidence>
<evidence type="ECO:0000313" key="12">
    <source>
        <dbReference type="Proteomes" id="UP000177701"/>
    </source>
</evidence>
<organism evidence="11 12">
    <name type="scientific">Candidatus Sediminicultor quintus</name>
    <dbReference type="NCBI Taxonomy" id="1797291"/>
    <lineage>
        <taxon>Bacteria</taxon>
        <taxon>Pseudomonadati</taxon>
        <taxon>Atribacterota</taxon>
        <taxon>Candidatus Phoenicimicrobiia</taxon>
        <taxon>Candidatus Pheonicimicrobiales</taxon>
        <taxon>Candidatus Phoenicimicrobiaceae</taxon>
        <taxon>Candidatus Sediminicultor</taxon>
    </lineage>
</organism>
<comment type="subunit">
    <text evidence="7">Homodimer.</text>
</comment>
<evidence type="ECO:0000256" key="4">
    <source>
        <dbReference type="ARBA" id="ARBA00023002"/>
    </source>
</evidence>
<accession>A0A1F5AGC8</accession>
<dbReference type="Gene3D" id="3.50.50.60">
    <property type="entry name" value="FAD/NAD(P)-binding domain"/>
    <property type="match status" value="2"/>
</dbReference>
<dbReference type="InterPro" id="IPR005982">
    <property type="entry name" value="Thioredox_Rdtase"/>
</dbReference>
<dbReference type="AlphaFoldDB" id="A0A1F5AGC8"/>
<dbReference type="NCBIfam" id="TIGR01292">
    <property type="entry name" value="TRX_reduct"/>
    <property type="match status" value="1"/>
</dbReference>
<comment type="catalytic activity">
    <reaction evidence="7">
        <text>[thioredoxin]-dithiol + NADP(+) = [thioredoxin]-disulfide + NADPH + H(+)</text>
        <dbReference type="Rhea" id="RHEA:20345"/>
        <dbReference type="Rhea" id="RHEA-COMP:10698"/>
        <dbReference type="Rhea" id="RHEA-COMP:10700"/>
        <dbReference type="ChEBI" id="CHEBI:15378"/>
        <dbReference type="ChEBI" id="CHEBI:29950"/>
        <dbReference type="ChEBI" id="CHEBI:50058"/>
        <dbReference type="ChEBI" id="CHEBI:57783"/>
        <dbReference type="ChEBI" id="CHEBI:58349"/>
        <dbReference type="EC" id="1.8.1.9"/>
    </reaction>
</comment>
<dbReference type="GO" id="GO:0019430">
    <property type="term" value="P:removal of superoxide radicals"/>
    <property type="evidence" value="ECO:0007669"/>
    <property type="project" value="UniProtKB-UniRule"/>
</dbReference>
<dbReference type="PANTHER" id="PTHR48105">
    <property type="entry name" value="THIOREDOXIN REDUCTASE 1-RELATED-RELATED"/>
    <property type="match status" value="1"/>
</dbReference>
<dbReference type="EMBL" id="MEYH01000004">
    <property type="protein sequence ID" value="OGD17456.1"/>
    <property type="molecule type" value="Genomic_DNA"/>
</dbReference>
<dbReference type="Proteomes" id="UP000177701">
    <property type="component" value="Unassembled WGS sequence"/>
</dbReference>
<evidence type="ECO:0000313" key="11">
    <source>
        <dbReference type="EMBL" id="OGD17456.1"/>
    </source>
</evidence>
<dbReference type="PRINTS" id="PR00368">
    <property type="entry name" value="FADPNR"/>
</dbReference>
<evidence type="ECO:0000256" key="3">
    <source>
        <dbReference type="ARBA" id="ARBA00022827"/>
    </source>
</evidence>
<dbReference type="InterPro" id="IPR036188">
    <property type="entry name" value="FAD/NAD-bd_sf"/>
</dbReference>
<proteinExistence type="inferred from homology"/>
<feature type="transmembrane region" description="Helical" evidence="9">
    <location>
        <begin position="20"/>
        <end position="40"/>
    </location>
</feature>
<keyword evidence="8" id="KW-0521">NADP</keyword>
<dbReference type="InterPro" id="IPR050097">
    <property type="entry name" value="Ferredoxin-NADP_redctase_2"/>
</dbReference>
<dbReference type="STRING" id="1797291.A2V47_03095"/>
<feature type="domain" description="FAD/NAD(P)-binding" evidence="10">
    <location>
        <begin position="22"/>
        <end position="313"/>
    </location>
</feature>
<reference evidence="11 12" key="1">
    <citation type="journal article" date="2016" name="Nat. Commun.">
        <title>Thousands of microbial genomes shed light on interconnected biogeochemical processes in an aquifer system.</title>
        <authorList>
            <person name="Anantharaman K."/>
            <person name="Brown C.T."/>
            <person name="Hug L.A."/>
            <person name="Sharon I."/>
            <person name="Castelle C.J."/>
            <person name="Probst A.J."/>
            <person name="Thomas B.C."/>
            <person name="Singh A."/>
            <person name="Wilkins M.J."/>
            <person name="Karaoz U."/>
            <person name="Brodie E.L."/>
            <person name="Williams K.H."/>
            <person name="Hubbard S.S."/>
            <person name="Banfield J.F."/>
        </authorList>
    </citation>
    <scope>NUCLEOTIDE SEQUENCE [LARGE SCALE GENOMIC DNA]</scope>
</reference>
<comment type="similarity">
    <text evidence="1 7">Belongs to the class-II pyridine nucleotide-disulfide oxidoreductase family.</text>
</comment>
<keyword evidence="5" id="KW-1015">Disulfide bond</keyword>
<evidence type="ECO:0000256" key="5">
    <source>
        <dbReference type="ARBA" id="ARBA00023157"/>
    </source>
</evidence>
<keyword evidence="2 7" id="KW-0285">Flavoprotein</keyword>
<name>A0A1F5AGC8_9BACT</name>
<dbReference type="Pfam" id="PF07992">
    <property type="entry name" value="Pyr_redox_2"/>
    <property type="match status" value="1"/>
</dbReference>
<evidence type="ECO:0000256" key="7">
    <source>
        <dbReference type="RuleBase" id="RU003880"/>
    </source>
</evidence>
<dbReference type="InterPro" id="IPR008255">
    <property type="entry name" value="Pyr_nucl-diS_OxRdtase_2_AS"/>
</dbReference>
<evidence type="ECO:0000256" key="9">
    <source>
        <dbReference type="SAM" id="Phobius"/>
    </source>
</evidence>
<dbReference type="SUPFAM" id="SSF51905">
    <property type="entry name" value="FAD/NAD(P)-binding domain"/>
    <property type="match status" value="1"/>
</dbReference>
<dbReference type="InterPro" id="IPR023753">
    <property type="entry name" value="FAD/NAD-binding_dom"/>
</dbReference>
<evidence type="ECO:0000259" key="10">
    <source>
        <dbReference type="Pfam" id="PF07992"/>
    </source>
</evidence>
<evidence type="ECO:0000256" key="2">
    <source>
        <dbReference type="ARBA" id="ARBA00022630"/>
    </source>
</evidence>
<protein>
    <recommendedName>
        <fullName evidence="7">Thioredoxin reductase</fullName>
        <ecNumber evidence="7">1.8.1.9</ecNumber>
    </recommendedName>
</protein>
<keyword evidence="3 7" id="KW-0274">FAD</keyword>
<dbReference type="PROSITE" id="PS00573">
    <property type="entry name" value="PYRIDINE_REDOX_2"/>
    <property type="match status" value="1"/>
</dbReference>
<dbReference type="EC" id="1.8.1.9" evidence="7"/>
<keyword evidence="9" id="KW-0472">Membrane</keyword>
<keyword evidence="4 7" id="KW-0560">Oxidoreductase</keyword>
<keyword evidence="9" id="KW-0812">Transmembrane</keyword>
<keyword evidence="9" id="KW-1133">Transmembrane helix</keyword>
<keyword evidence="6 7" id="KW-0676">Redox-active center</keyword>
<dbReference type="GO" id="GO:0005737">
    <property type="term" value="C:cytoplasm"/>
    <property type="evidence" value="ECO:0007669"/>
    <property type="project" value="InterPro"/>
</dbReference>
<evidence type="ECO:0000256" key="8">
    <source>
        <dbReference type="RuleBase" id="RU003881"/>
    </source>
</evidence>
<dbReference type="GO" id="GO:0004791">
    <property type="term" value="F:thioredoxin-disulfide reductase (NADPH) activity"/>
    <property type="evidence" value="ECO:0007669"/>
    <property type="project" value="UniProtKB-UniRule"/>
</dbReference>
<comment type="caution">
    <text evidence="11">The sequence shown here is derived from an EMBL/GenBank/DDBJ whole genome shotgun (WGS) entry which is preliminary data.</text>
</comment>
<dbReference type="PRINTS" id="PR00469">
    <property type="entry name" value="PNDRDTASEII"/>
</dbReference>
<comment type="cofactor">
    <cofactor evidence="8">
        <name>FAD</name>
        <dbReference type="ChEBI" id="CHEBI:57692"/>
    </cofactor>
    <text evidence="8">Binds 1 FAD per subunit.</text>
</comment>